<name>A0A7D5GNG8_9EURY</name>
<gene>
    <name evidence="2" type="ORF">HYG82_11000</name>
</gene>
<evidence type="ECO:0000313" key="2">
    <source>
        <dbReference type="EMBL" id="QLG49353.1"/>
    </source>
</evidence>
<dbReference type="PROSITE" id="PS51257">
    <property type="entry name" value="PROKAR_LIPOPROTEIN"/>
    <property type="match status" value="1"/>
</dbReference>
<evidence type="ECO:0008006" key="4">
    <source>
        <dbReference type="Google" id="ProtNLM"/>
    </source>
</evidence>
<dbReference type="Gene3D" id="2.160.20.10">
    <property type="entry name" value="Single-stranded right-handed beta-helix, Pectin lyase-like"/>
    <property type="match status" value="1"/>
</dbReference>
<protein>
    <recommendedName>
        <fullName evidence="4">Right handed beta helix domain-containing protein</fullName>
    </recommendedName>
</protein>
<dbReference type="EMBL" id="CP058601">
    <property type="protein sequence ID" value="QLG49353.1"/>
    <property type="molecule type" value="Genomic_DNA"/>
</dbReference>
<evidence type="ECO:0000313" key="3">
    <source>
        <dbReference type="Proteomes" id="UP000509241"/>
    </source>
</evidence>
<feature type="compositionally biased region" description="Gly residues" evidence="1">
    <location>
        <begin position="38"/>
        <end position="49"/>
    </location>
</feature>
<dbReference type="InterPro" id="IPR006626">
    <property type="entry name" value="PbH1"/>
</dbReference>
<sequence>MPEKIGSEVRARPLLSRRGYLAMTGTLAIGGMAGCSQGGGDQSGDGGGDTNATPMTTPQTASPTAAACDSPTTLSPSDVKEGGTISAGCYRVEKTLTVETGTLTVEPAVVIQFTNDVGLNIESDGRIQVSGTEENPVRLTGTEQSRGFWKGVQIRNSNSADNVLERTILEYAGSSAWNPNYSPAGLFLRGENVRLSIQHSTFRGNANVGVTVTKAGAQLGLDGVLFEENEAPLYMPANLVRGLEAATTFTNNDEGVVYIGEPSGAGRTTVTEPADWPALDVPYRPRINVHVEAPVEVASGATFTFEQGKGMQIRGEGRLTADATGGDPIFFSGTEDITGFWKGLYFVNSLSSDNVLKNTVIENGGSGETVGGGADDVANLFLHGDQRAAAVTISDSTIRGSGKYGIAIRDGNARVMGCDGMAFENNSGPDTYNLESGTSISSCQ</sequence>
<organism evidence="2 3">
    <name type="scientific">Natrinema halophilum</name>
    <dbReference type="NCBI Taxonomy" id="1699371"/>
    <lineage>
        <taxon>Archaea</taxon>
        <taxon>Methanobacteriati</taxon>
        <taxon>Methanobacteriota</taxon>
        <taxon>Stenosarchaea group</taxon>
        <taxon>Halobacteria</taxon>
        <taxon>Halobacteriales</taxon>
        <taxon>Natrialbaceae</taxon>
        <taxon>Natrinema</taxon>
    </lineage>
</organism>
<dbReference type="RefSeq" id="WP_179261088.1">
    <property type="nucleotide sequence ID" value="NZ_CP058601.1"/>
</dbReference>
<proteinExistence type="predicted"/>
<dbReference type="Proteomes" id="UP000509241">
    <property type="component" value="Chromosome"/>
</dbReference>
<dbReference type="SMART" id="SM00710">
    <property type="entry name" value="PbH1"/>
    <property type="match status" value="4"/>
</dbReference>
<dbReference type="AlphaFoldDB" id="A0A7D5GNG8"/>
<dbReference type="OrthoDB" id="350884at2157"/>
<reference evidence="2 3" key="1">
    <citation type="submission" date="2020-07" db="EMBL/GenBank/DDBJ databases">
        <authorList>
            <person name="Cui H."/>
        </authorList>
    </citation>
    <scope>NUCLEOTIDE SEQUENCE [LARGE SCALE GENOMIC DNA]</scope>
    <source>
        <strain evidence="2 3">YPL8</strain>
    </source>
</reference>
<evidence type="ECO:0000256" key="1">
    <source>
        <dbReference type="SAM" id="MobiDB-lite"/>
    </source>
</evidence>
<accession>A0A7D5GNG8</accession>
<dbReference type="InterPro" id="IPR011050">
    <property type="entry name" value="Pectin_lyase_fold/virulence"/>
</dbReference>
<dbReference type="SUPFAM" id="SSF51126">
    <property type="entry name" value="Pectin lyase-like"/>
    <property type="match status" value="1"/>
</dbReference>
<feature type="compositionally biased region" description="Low complexity" evidence="1">
    <location>
        <begin position="52"/>
        <end position="67"/>
    </location>
</feature>
<dbReference type="InterPro" id="IPR012334">
    <property type="entry name" value="Pectin_lyas_fold"/>
</dbReference>
<keyword evidence="3" id="KW-1185">Reference proteome</keyword>
<dbReference type="GeneID" id="56033825"/>
<dbReference type="KEGG" id="haly:HYG82_11000"/>
<feature type="region of interest" description="Disordered" evidence="1">
    <location>
        <begin position="38"/>
        <end position="82"/>
    </location>
</feature>